<evidence type="ECO:0000256" key="5">
    <source>
        <dbReference type="ARBA" id="ARBA00023004"/>
    </source>
</evidence>
<dbReference type="RefSeq" id="WP_267845069.1">
    <property type="nucleotide sequence ID" value="NZ_JAPMXC010000001.1"/>
</dbReference>
<keyword evidence="5" id="KW-0408">Iron</keyword>
<organism evidence="9 10">
    <name type="scientific">Robbsia betulipollinis</name>
    <dbReference type="NCBI Taxonomy" id="2981849"/>
    <lineage>
        <taxon>Bacteria</taxon>
        <taxon>Pseudomonadati</taxon>
        <taxon>Pseudomonadota</taxon>
        <taxon>Betaproteobacteria</taxon>
        <taxon>Burkholderiales</taxon>
        <taxon>Burkholderiaceae</taxon>
        <taxon>Robbsia</taxon>
    </lineage>
</organism>
<keyword evidence="2" id="KW-0001">2Fe-2S</keyword>
<dbReference type="InterPro" id="IPR001041">
    <property type="entry name" value="2Fe-2S_ferredoxin-type"/>
</dbReference>
<evidence type="ECO:0000256" key="2">
    <source>
        <dbReference type="ARBA" id="ARBA00022714"/>
    </source>
</evidence>
<keyword evidence="10" id="KW-1185">Reference proteome</keyword>
<dbReference type="PROSITE" id="PS51384">
    <property type="entry name" value="FAD_FR"/>
    <property type="match status" value="1"/>
</dbReference>
<dbReference type="InterPro" id="IPR017938">
    <property type="entry name" value="Riboflavin_synthase-like_b-brl"/>
</dbReference>
<dbReference type="EMBL" id="JAPMXC010000001">
    <property type="protein sequence ID" value="MCY0385919.1"/>
    <property type="molecule type" value="Genomic_DNA"/>
</dbReference>
<gene>
    <name evidence="9" type="ORF">OVY01_01410</name>
</gene>
<comment type="caution">
    <text evidence="9">The sequence shown here is derived from an EMBL/GenBank/DDBJ whole genome shotgun (WGS) entry which is preliminary data.</text>
</comment>
<dbReference type="Pfam" id="PF00111">
    <property type="entry name" value="Fer2"/>
    <property type="match status" value="1"/>
</dbReference>
<dbReference type="Gene3D" id="2.40.30.10">
    <property type="entry name" value="Translation factors"/>
    <property type="match status" value="1"/>
</dbReference>
<feature type="domain" description="2Fe-2S ferredoxin-type" evidence="7">
    <location>
        <begin position="298"/>
        <end position="383"/>
    </location>
</feature>
<evidence type="ECO:0000259" key="7">
    <source>
        <dbReference type="PROSITE" id="PS51085"/>
    </source>
</evidence>
<evidence type="ECO:0000256" key="1">
    <source>
        <dbReference type="ARBA" id="ARBA00022630"/>
    </source>
</evidence>
<accession>A0ABT3ZHB4</accession>
<evidence type="ECO:0000313" key="10">
    <source>
        <dbReference type="Proteomes" id="UP001082899"/>
    </source>
</evidence>
<dbReference type="PROSITE" id="PS51085">
    <property type="entry name" value="2FE2S_FER_2"/>
    <property type="match status" value="1"/>
</dbReference>
<dbReference type="CDD" id="cd06185">
    <property type="entry name" value="PDR_like"/>
    <property type="match status" value="1"/>
</dbReference>
<evidence type="ECO:0000259" key="8">
    <source>
        <dbReference type="PROSITE" id="PS51384"/>
    </source>
</evidence>
<evidence type="ECO:0000256" key="6">
    <source>
        <dbReference type="ARBA" id="ARBA00023014"/>
    </source>
</evidence>
<evidence type="ECO:0000256" key="4">
    <source>
        <dbReference type="ARBA" id="ARBA00023002"/>
    </source>
</evidence>
<keyword evidence="1" id="KW-0285">Flavoprotein</keyword>
<dbReference type="Gene3D" id="3.10.20.30">
    <property type="match status" value="1"/>
</dbReference>
<evidence type="ECO:0000256" key="3">
    <source>
        <dbReference type="ARBA" id="ARBA00022723"/>
    </source>
</evidence>
<dbReference type="SUPFAM" id="SSF52343">
    <property type="entry name" value="Ferredoxin reductase-like, C-terminal NADP-linked domain"/>
    <property type="match status" value="1"/>
</dbReference>
<name>A0ABT3ZHB4_9BURK</name>
<dbReference type="InterPro" id="IPR017927">
    <property type="entry name" value="FAD-bd_FR_type"/>
</dbReference>
<protein>
    <submittedName>
        <fullName evidence="9">PDR/VanB family oxidoreductase</fullName>
    </submittedName>
</protein>
<sequence length="383" mass="40181">MTATLSLLVREVRYLAERIVGLTLVDPRNAVLHDVAEANDPARTPAGATAATREDAPGILPAWTPGAHIDLLLPSGAVRSYSLCGDPADRTRYDIAVLRDVDGRGGSNEIHDTQWVGRQVAVIGPRNTFVCEPAPHVVFIAGGIGITPLWPMLRAVAAAGASWEMHYLGRSRAAMAFLGGIERTAANARRTDNGAGAPSRATVHIVARDEGGHFDADATLAAAPSGSAVYCCGPERLMQAVERACAGRHALHLERFGRPALPAALAPVLAQNEARADGAGGTSPGSADDAPCDPDSAFQVVLQRSGVTLQVGPDASILEVVRQVRRDLTFSCSSGYCGTCETRVLGGRPDHRDDVLSDAEKAANRSMMICVGRSCSATLVLDL</sequence>
<dbReference type="SUPFAM" id="SSF54292">
    <property type="entry name" value="2Fe-2S ferredoxin-like"/>
    <property type="match status" value="1"/>
</dbReference>
<feature type="domain" description="FAD-binding FR-type" evidence="8">
    <location>
        <begin position="2"/>
        <end position="132"/>
    </location>
</feature>
<dbReference type="CDD" id="cd00207">
    <property type="entry name" value="fer2"/>
    <property type="match status" value="1"/>
</dbReference>
<dbReference type="InterPro" id="IPR039261">
    <property type="entry name" value="FNR_nucleotide-bd"/>
</dbReference>
<dbReference type="Gene3D" id="3.40.50.80">
    <property type="entry name" value="Nucleotide-binding domain of ferredoxin-NADP reductase (FNR) module"/>
    <property type="match status" value="1"/>
</dbReference>
<dbReference type="InterPro" id="IPR012675">
    <property type="entry name" value="Beta-grasp_dom_sf"/>
</dbReference>
<evidence type="ECO:0000313" key="9">
    <source>
        <dbReference type="EMBL" id="MCY0385919.1"/>
    </source>
</evidence>
<dbReference type="InterPro" id="IPR006058">
    <property type="entry name" value="2Fe2S_fd_BS"/>
</dbReference>
<dbReference type="PRINTS" id="PR00409">
    <property type="entry name" value="PHDIOXRDTASE"/>
</dbReference>
<dbReference type="InterPro" id="IPR036010">
    <property type="entry name" value="2Fe-2S_ferredoxin-like_sf"/>
</dbReference>
<dbReference type="PANTHER" id="PTHR47354:SF1">
    <property type="entry name" value="CARNITINE MONOOXYGENASE REDUCTASE SUBUNIT"/>
    <property type="match status" value="1"/>
</dbReference>
<dbReference type="Proteomes" id="UP001082899">
    <property type="component" value="Unassembled WGS sequence"/>
</dbReference>
<proteinExistence type="predicted"/>
<keyword evidence="6" id="KW-0411">Iron-sulfur</keyword>
<dbReference type="PROSITE" id="PS00197">
    <property type="entry name" value="2FE2S_FER_1"/>
    <property type="match status" value="1"/>
</dbReference>
<keyword evidence="4" id="KW-0560">Oxidoreductase</keyword>
<dbReference type="InterPro" id="IPR050415">
    <property type="entry name" value="MRET"/>
</dbReference>
<keyword evidence="3" id="KW-0479">Metal-binding</keyword>
<dbReference type="SUPFAM" id="SSF63380">
    <property type="entry name" value="Riboflavin synthase domain-like"/>
    <property type="match status" value="1"/>
</dbReference>
<dbReference type="PANTHER" id="PTHR47354">
    <property type="entry name" value="NADH OXIDOREDUCTASE HCR"/>
    <property type="match status" value="1"/>
</dbReference>
<reference evidence="9" key="1">
    <citation type="submission" date="2022-11" db="EMBL/GenBank/DDBJ databases">
        <title>Robbsia betulipollinis sp. nov., isolated from pollen of birch (Betula pendula).</title>
        <authorList>
            <person name="Shi H."/>
            <person name="Ambika Manirajan B."/>
            <person name="Ratering S."/>
            <person name="Geissler-Plaum R."/>
            <person name="Schnell S."/>
        </authorList>
    </citation>
    <scope>NUCLEOTIDE SEQUENCE</scope>
    <source>
        <strain evidence="9">Bb-Pol-6</strain>
    </source>
</reference>